<evidence type="ECO:0000313" key="2">
    <source>
        <dbReference type="EMBL" id="KAK0635022.1"/>
    </source>
</evidence>
<protein>
    <submittedName>
        <fullName evidence="2">Uncharacterized protein</fullName>
    </submittedName>
</protein>
<dbReference type="AlphaFoldDB" id="A0AA39XKK0"/>
<reference evidence="2" key="1">
    <citation type="submission" date="2023-06" db="EMBL/GenBank/DDBJ databases">
        <title>Genome-scale phylogeny and comparative genomics of the fungal order Sordariales.</title>
        <authorList>
            <consortium name="Lawrence Berkeley National Laboratory"/>
            <person name="Hensen N."/>
            <person name="Bonometti L."/>
            <person name="Westerberg I."/>
            <person name="Brannstrom I.O."/>
            <person name="Guillou S."/>
            <person name="Cros-Aarteil S."/>
            <person name="Calhoun S."/>
            <person name="Haridas S."/>
            <person name="Kuo A."/>
            <person name="Mondo S."/>
            <person name="Pangilinan J."/>
            <person name="Riley R."/>
            <person name="LaButti K."/>
            <person name="Andreopoulos B."/>
            <person name="Lipzen A."/>
            <person name="Chen C."/>
            <person name="Yanf M."/>
            <person name="Daum C."/>
            <person name="Ng V."/>
            <person name="Clum A."/>
            <person name="Steindorff A."/>
            <person name="Ohm R."/>
            <person name="Martin F."/>
            <person name="Silar P."/>
            <person name="Natvig D."/>
            <person name="Lalanne C."/>
            <person name="Gautier V."/>
            <person name="Ament-velasquez S.L."/>
            <person name="Kruys A."/>
            <person name="Hutchinson M.I."/>
            <person name="Powell A.J."/>
            <person name="Barry K."/>
            <person name="Miller A.N."/>
            <person name="Grigoriev I.V."/>
            <person name="Debuchy R."/>
            <person name="Gladieux P."/>
            <person name="Thoren M.H."/>
            <person name="Johannesson H."/>
        </authorList>
    </citation>
    <scope>NUCLEOTIDE SEQUENCE</scope>
    <source>
        <strain evidence="2">SMH3391-2</strain>
    </source>
</reference>
<gene>
    <name evidence="2" type="ORF">B0T17DRAFT_515075</name>
</gene>
<dbReference type="EMBL" id="JAULSR010000001">
    <property type="protein sequence ID" value="KAK0635022.1"/>
    <property type="molecule type" value="Genomic_DNA"/>
</dbReference>
<comment type="caution">
    <text evidence="2">The sequence shown here is derived from an EMBL/GenBank/DDBJ whole genome shotgun (WGS) entry which is preliminary data.</text>
</comment>
<name>A0AA39XKK0_9PEZI</name>
<keyword evidence="3" id="KW-1185">Reference proteome</keyword>
<accession>A0AA39XKK0</accession>
<feature type="region of interest" description="Disordered" evidence="1">
    <location>
        <begin position="82"/>
        <end position="113"/>
    </location>
</feature>
<evidence type="ECO:0000313" key="3">
    <source>
        <dbReference type="Proteomes" id="UP001174934"/>
    </source>
</evidence>
<dbReference type="Proteomes" id="UP001174934">
    <property type="component" value="Unassembled WGS sequence"/>
</dbReference>
<sequence length="113" mass="11732">MRPALSGCFVAAPGCRAVLCETLLSPGAICKAEFLARIWETSWKLHFASDSLPNISALVRPSSACHADGHAHPTCVFGCGSTPSESQRGRAGSGVVGTLPRDSPGGQRQAGQR</sequence>
<organism evidence="2 3">
    <name type="scientific">Bombardia bombarda</name>
    <dbReference type="NCBI Taxonomy" id="252184"/>
    <lineage>
        <taxon>Eukaryota</taxon>
        <taxon>Fungi</taxon>
        <taxon>Dikarya</taxon>
        <taxon>Ascomycota</taxon>
        <taxon>Pezizomycotina</taxon>
        <taxon>Sordariomycetes</taxon>
        <taxon>Sordariomycetidae</taxon>
        <taxon>Sordariales</taxon>
        <taxon>Lasiosphaeriaceae</taxon>
        <taxon>Bombardia</taxon>
    </lineage>
</organism>
<evidence type="ECO:0000256" key="1">
    <source>
        <dbReference type="SAM" id="MobiDB-lite"/>
    </source>
</evidence>
<proteinExistence type="predicted"/>